<dbReference type="EMBL" id="CZRL01000010">
    <property type="protein sequence ID" value="CUS50137.1"/>
    <property type="molecule type" value="Genomic_DNA"/>
</dbReference>
<dbReference type="InterPro" id="IPR036291">
    <property type="entry name" value="NAD(P)-bd_dom_sf"/>
</dbReference>
<dbReference type="GO" id="GO:0050661">
    <property type="term" value="F:NADP binding"/>
    <property type="evidence" value="ECO:0007669"/>
    <property type="project" value="InterPro"/>
</dbReference>
<dbReference type="Pfam" id="PF14833">
    <property type="entry name" value="NAD_binding_11"/>
    <property type="match status" value="1"/>
</dbReference>
<dbReference type="PANTHER" id="PTHR43060:SF15">
    <property type="entry name" value="3-HYDROXYISOBUTYRATE DEHYDROGENASE-LIKE 1, MITOCHONDRIAL-RELATED"/>
    <property type="match status" value="1"/>
</dbReference>
<gene>
    <name evidence="5" type="ORF">MGWOODY_XGa1020</name>
</gene>
<dbReference type="GO" id="GO:0008679">
    <property type="term" value="F:2-hydroxy-3-oxopropionate reductase activity"/>
    <property type="evidence" value="ECO:0007669"/>
    <property type="project" value="UniProtKB-EC"/>
</dbReference>
<dbReference type="SUPFAM" id="SSF48179">
    <property type="entry name" value="6-phosphogluconate dehydrogenase C-terminal domain-like"/>
    <property type="match status" value="1"/>
</dbReference>
<feature type="domain" description="6-phosphogluconate dehydrogenase NADP-binding" evidence="3">
    <location>
        <begin position="3"/>
        <end position="163"/>
    </location>
</feature>
<evidence type="ECO:0000256" key="2">
    <source>
        <dbReference type="ARBA" id="ARBA00023027"/>
    </source>
</evidence>
<dbReference type="Pfam" id="PF03446">
    <property type="entry name" value="NAD_binding_2"/>
    <property type="match status" value="1"/>
</dbReference>
<dbReference type="AlphaFoldDB" id="A0A160TQM5"/>
<keyword evidence="1 5" id="KW-0560">Oxidoreductase</keyword>
<keyword evidence="2" id="KW-0520">NAD</keyword>
<dbReference type="InterPro" id="IPR006115">
    <property type="entry name" value="6PGDH_NADP-bd"/>
</dbReference>
<evidence type="ECO:0000256" key="1">
    <source>
        <dbReference type="ARBA" id="ARBA00023002"/>
    </source>
</evidence>
<feature type="domain" description="3-hydroxyisobutyrate dehydrogenase-like NAD-binding" evidence="4">
    <location>
        <begin position="166"/>
        <end position="281"/>
    </location>
</feature>
<accession>A0A160TQM5</accession>
<organism evidence="5">
    <name type="scientific">hydrothermal vent metagenome</name>
    <dbReference type="NCBI Taxonomy" id="652676"/>
    <lineage>
        <taxon>unclassified sequences</taxon>
        <taxon>metagenomes</taxon>
        <taxon>ecological metagenomes</taxon>
    </lineage>
</organism>
<dbReference type="InterPro" id="IPR013328">
    <property type="entry name" value="6PGD_dom2"/>
</dbReference>
<dbReference type="PANTHER" id="PTHR43060">
    <property type="entry name" value="3-HYDROXYISOBUTYRATE DEHYDROGENASE-LIKE 1, MITOCHONDRIAL-RELATED"/>
    <property type="match status" value="1"/>
</dbReference>
<protein>
    <submittedName>
        <fullName evidence="5">2-hydroxy-3-oxopropionate reductase</fullName>
        <ecNumber evidence="5">1.1.1.60</ecNumber>
    </submittedName>
</protein>
<name>A0A160TQM5_9ZZZZ</name>
<dbReference type="GO" id="GO:0051287">
    <property type="term" value="F:NAD binding"/>
    <property type="evidence" value="ECO:0007669"/>
    <property type="project" value="InterPro"/>
</dbReference>
<dbReference type="PIRSF" id="PIRSF000103">
    <property type="entry name" value="HIBADH"/>
    <property type="match status" value="1"/>
</dbReference>
<dbReference type="InterPro" id="IPR029154">
    <property type="entry name" value="HIBADH-like_NADP-bd"/>
</dbReference>
<dbReference type="InterPro" id="IPR015815">
    <property type="entry name" value="HIBADH-related"/>
</dbReference>
<dbReference type="Gene3D" id="3.40.50.720">
    <property type="entry name" value="NAD(P)-binding Rossmann-like Domain"/>
    <property type="match status" value="1"/>
</dbReference>
<dbReference type="Gene3D" id="1.10.1040.10">
    <property type="entry name" value="N-(1-d-carboxylethyl)-l-norvaline Dehydrogenase, domain 2"/>
    <property type="match status" value="1"/>
</dbReference>
<evidence type="ECO:0000259" key="3">
    <source>
        <dbReference type="Pfam" id="PF03446"/>
    </source>
</evidence>
<dbReference type="SUPFAM" id="SSF51735">
    <property type="entry name" value="NAD(P)-binding Rossmann-fold domains"/>
    <property type="match status" value="1"/>
</dbReference>
<reference evidence="5" key="1">
    <citation type="submission" date="2015-10" db="EMBL/GenBank/DDBJ databases">
        <authorList>
            <person name="Gilbert D.G."/>
        </authorList>
    </citation>
    <scope>NUCLEOTIDE SEQUENCE</scope>
</reference>
<evidence type="ECO:0000259" key="4">
    <source>
        <dbReference type="Pfam" id="PF14833"/>
    </source>
</evidence>
<dbReference type="InterPro" id="IPR008927">
    <property type="entry name" value="6-PGluconate_DH-like_C_sf"/>
</dbReference>
<proteinExistence type="predicted"/>
<evidence type="ECO:0000313" key="5">
    <source>
        <dbReference type="EMBL" id="CUS50137.1"/>
    </source>
</evidence>
<sequence>MKKIGFIGLGTMGAHFATNLIKAGAEITVHDIRRDNADTHLSAGAKWADTPRELAAGSELIMTSLPGPTEVEAVALDETDGLIAGMAPGTVLFDLSTNSPTMVRHIHTVFAARDLHCLDAPVSGGPKGAASGKLAIWVGGDEAVFSANRTALDILGDQVRYIGPIGAGTVAKLVHNAAGYAIQTALAEVFSAGVKAGVEPLALFAAVRQGVRGRQRTFDSLSEHYLINQYDPPDFALRLAHKDVTLAAELGREFGVPMRLIDMTLADMTEALDQGWGDRDSRVTMCLQQERAGIEFTIDPADVQAVLDAD</sequence>
<dbReference type="EC" id="1.1.1.60" evidence="5"/>